<name>Q1IPL9_KORVE</name>
<evidence type="ECO:0000256" key="1">
    <source>
        <dbReference type="SAM" id="SignalP"/>
    </source>
</evidence>
<dbReference type="eggNOG" id="ENOG50333CD">
    <property type="taxonomic scope" value="Bacteria"/>
</dbReference>
<evidence type="ECO:0008006" key="4">
    <source>
        <dbReference type="Google" id="ProtNLM"/>
    </source>
</evidence>
<dbReference type="HOGENOM" id="CLU_500368_0_0_0"/>
<dbReference type="EnsemblBacteria" id="ABF41181">
    <property type="protein sequence ID" value="ABF41181"/>
    <property type="gene ID" value="Acid345_2180"/>
</dbReference>
<dbReference type="Proteomes" id="UP000002432">
    <property type="component" value="Chromosome"/>
</dbReference>
<evidence type="ECO:0000313" key="2">
    <source>
        <dbReference type="EMBL" id="ABF41181.1"/>
    </source>
</evidence>
<accession>Q1IPL9</accession>
<dbReference type="KEGG" id="aba:Acid345_2180"/>
<organism evidence="2 3">
    <name type="scientific">Koribacter versatilis (strain Ellin345)</name>
    <dbReference type="NCBI Taxonomy" id="204669"/>
    <lineage>
        <taxon>Bacteria</taxon>
        <taxon>Pseudomonadati</taxon>
        <taxon>Acidobacteriota</taxon>
        <taxon>Terriglobia</taxon>
        <taxon>Terriglobales</taxon>
        <taxon>Candidatus Korobacteraceae</taxon>
        <taxon>Candidatus Korobacter</taxon>
    </lineage>
</organism>
<keyword evidence="3" id="KW-1185">Reference proteome</keyword>
<keyword evidence="1" id="KW-0732">Signal</keyword>
<dbReference type="RefSeq" id="WP_011522982.1">
    <property type="nucleotide sequence ID" value="NC_008009.1"/>
</dbReference>
<protein>
    <recommendedName>
        <fullName evidence="4">VWFA-related domain-containing protein</fullName>
    </recommendedName>
</protein>
<feature type="signal peptide" evidence="1">
    <location>
        <begin position="1"/>
        <end position="22"/>
    </location>
</feature>
<feature type="chain" id="PRO_5004191386" description="VWFA-related domain-containing protein" evidence="1">
    <location>
        <begin position="23"/>
        <end position="544"/>
    </location>
</feature>
<dbReference type="InterPro" id="IPR017802">
    <property type="entry name" value="VWFA-rel_acidobac-type"/>
</dbReference>
<dbReference type="AlphaFoldDB" id="Q1IPL9"/>
<dbReference type="STRING" id="204669.Acid345_2180"/>
<proteinExistence type="predicted"/>
<evidence type="ECO:0000313" key="3">
    <source>
        <dbReference type="Proteomes" id="UP000002432"/>
    </source>
</evidence>
<dbReference type="OrthoDB" id="127238at2"/>
<sequence length="544" mass="59670">MRTQFVAKVVLLSTLFVPLTFAQTAPASDSGIPKFTSRSELVMVPVVVTDKSGQHVKGLKKEDFAVLQNGKSMPIAVFDEINTQDTALPPHQTPDGVFSNAVPTDNVSRRVMVIVMDLLNTPFADSADARRALFNNAKVLIDAHIPVSLMVINSTGLHEIFGLHSDPRILETALDRVGTPNPTDLHESATFGWDLGDKYLYNQYQETVAQLQNSIGGPGTKLGTSNPNPEAAYQSYRTHHDVEITLFSLEQLAHAYSGIPGRKIMIWITGGLPMNILDPTSISAYGDIMLDTYRRTFLVLNAANFSVYPVDAHGLGLESMSKHLNLTSTMNAFADATGGTAFYNRNDIGVGIRNAVQDAVQYYEIGYYLPHESHGKPQWEKIKVKVDRKETAVRTRDGFFSGYSEKPEPKSLKMEMELAFASPVAYTGFPIAIKVSALASGANLTFDLTVPPRSFRIDRENNNFANIEFAAVALGPHHQSSGIFARRITGNLTLENADHIESQGFAMHDTITLPANTNRVKFVIRDNLTGKIGSVVARLNTNSK</sequence>
<dbReference type="EMBL" id="CP000360">
    <property type="protein sequence ID" value="ABF41181.1"/>
    <property type="molecule type" value="Genomic_DNA"/>
</dbReference>
<dbReference type="NCBIfam" id="TIGR03436">
    <property type="entry name" value="acidobact_VWFA"/>
    <property type="match status" value="1"/>
</dbReference>
<gene>
    <name evidence="2" type="ordered locus">Acid345_2180</name>
</gene>
<reference evidence="2 3" key="1">
    <citation type="journal article" date="2009" name="Appl. Environ. Microbiol.">
        <title>Three genomes from the phylum Acidobacteria provide insight into the lifestyles of these microorganisms in soils.</title>
        <authorList>
            <person name="Ward N.L."/>
            <person name="Challacombe J.F."/>
            <person name="Janssen P.H."/>
            <person name="Henrissat B."/>
            <person name="Coutinho P.M."/>
            <person name="Wu M."/>
            <person name="Xie G."/>
            <person name="Haft D.H."/>
            <person name="Sait M."/>
            <person name="Badger J."/>
            <person name="Barabote R.D."/>
            <person name="Bradley B."/>
            <person name="Brettin T.S."/>
            <person name="Brinkac L.M."/>
            <person name="Bruce D."/>
            <person name="Creasy T."/>
            <person name="Daugherty S.C."/>
            <person name="Davidsen T.M."/>
            <person name="DeBoy R.T."/>
            <person name="Detter J.C."/>
            <person name="Dodson R.J."/>
            <person name="Durkin A.S."/>
            <person name="Ganapathy A."/>
            <person name="Gwinn-Giglio M."/>
            <person name="Han C.S."/>
            <person name="Khouri H."/>
            <person name="Kiss H."/>
            <person name="Kothari S.P."/>
            <person name="Madupu R."/>
            <person name="Nelson K.E."/>
            <person name="Nelson W.C."/>
            <person name="Paulsen I."/>
            <person name="Penn K."/>
            <person name="Ren Q."/>
            <person name="Rosovitz M.J."/>
            <person name="Selengut J.D."/>
            <person name="Shrivastava S."/>
            <person name="Sullivan S.A."/>
            <person name="Tapia R."/>
            <person name="Thompson L.S."/>
            <person name="Watkins K.L."/>
            <person name="Yang Q."/>
            <person name="Yu C."/>
            <person name="Zafar N."/>
            <person name="Zhou L."/>
            <person name="Kuske C.R."/>
        </authorList>
    </citation>
    <scope>NUCLEOTIDE SEQUENCE [LARGE SCALE GENOMIC DNA]</scope>
    <source>
        <strain evidence="2 3">Ellin345</strain>
    </source>
</reference>